<accession>A0A0L7MAU1</accession>
<proteinExistence type="predicted"/>
<evidence type="ECO:0000313" key="2">
    <source>
        <dbReference type="Proteomes" id="UP000037442"/>
    </source>
</evidence>
<protein>
    <submittedName>
        <fullName evidence="1">Uncharacterized protein</fullName>
    </submittedName>
</protein>
<gene>
    <name evidence="1" type="ORF">GL58_25835</name>
</gene>
<name>A0A0L7MAU1_COMTE</name>
<sequence length="70" mass="8005">MSESDPDFNAFVAIYSETDHLPYEAQRHLWSPDALAKLKPEYEKTELWAASFAPEACENLLKRFGGRDVT</sequence>
<reference evidence="2" key="1">
    <citation type="submission" date="2014-06" db="EMBL/GenBank/DDBJ databases">
        <title>Draft genome sequence of C. testosteroni WDL7.</title>
        <authorList>
            <person name="Wu Y."/>
            <person name="Seshan H."/>
            <person name="Arumugam K."/>
        </authorList>
    </citation>
    <scope>NUCLEOTIDE SEQUENCE [LARGE SCALE GENOMIC DNA]</scope>
    <source>
        <strain evidence="2">WDL7</strain>
    </source>
</reference>
<evidence type="ECO:0000313" key="1">
    <source>
        <dbReference type="EMBL" id="KOC19025.1"/>
    </source>
</evidence>
<dbReference type="Proteomes" id="UP000037442">
    <property type="component" value="Unassembled WGS sequence"/>
</dbReference>
<dbReference type="EMBL" id="JNVD01000036">
    <property type="protein sequence ID" value="KOC19025.1"/>
    <property type="molecule type" value="Genomic_DNA"/>
</dbReference>
<dbReference type="AlphaFoldDB" id="A0A0L7MAU1"/>
<dbReference type="PATRIC" id="fig|285.49.peg.5373"/>
<comment type="caution">
    <text evidence="1">The sequence shown here is derived from an EMBL/GenBank/DDBJ whole genome shotgun (WGS) entry which is preliminary data.</text>
</comment>
<organism evidence="1 2">
    <name type="scientific">Comamonas testosteroni</name>
    <name type="common">Pseudomonas testosteroni</name>
    <dbReference type="NCBI Taxonomy" id="285"/>
    <lineage>
        <taxon>Bacteria</taxon>
        <taxon>Pseudomonadati</taxon>
        <taxon>Pseudomonadota</taxon>
        <taxon>Betaproteobacteria</taxon>
        <taxon>Burkholderiales</taxon>
        <taxon>Comamonadaceae</taxon>
        <taxon>Comamonas</taxon>
    </lineage>
</organism>